<evidence type="ECO:0000256" key="1">
    <source>
        <dbReference type="SAM" id="MobiDB-lite"/>
    </source>
</evidence>
<name>A0A1A8DM79_NOTKA</name>
<reference evidence="2" key="1">
    <citation type="submission" date="2016-05" db="EMBL/GenBank/DDBJ databases">
        <authorList>
            <person name="Lavstsen T."/>
            <person name="Jespersen J.S."/>
        </authorList>
    </citation>
    <scope>NUCLEOTIDE SEQUENCE</scope>
    <source>
        <tissue evidence="2">Brain</tissue>
    </source>
</reference>
<gene>
    <name evidence="2" type="primary">UHRF1</name>
</gene>
<organism evidence="2">
    <name type="scientific">Nothobranchius kadleci</name>
    <name type="common">African annual killifish</name>
    <dbReference type="NCBI Taxonomy" id="1051664"/>
    <lineage>
        <taxon>Eukaryota</taxon>
        <taxon>Metazoa</taxon>
        <taxon>Chordata</taxon>
        <taxon>Craniata</taxon>
        <taxon>Vertebrata</taxon>
        <taxon>Euteleostomi</taxon>
        <taxon>Actinopterygii</taxon>
        <taxon>Neopterygii</taxon>
        <taxon>Teleostei</taxon>
        <taxon>Neoteleostei</taxon>
        <taxon>Acanthomorphata</taxon>
        <taxon>Ovalentaria</taxon>
        <taxon>Atherinomorphae</taxon>
        <taxon>Cyprinodontiformes</taxon>
        <taxon>Nothobranchiidae</taxon>
        <taxon>Nothobranchius</taxon>
    </lineage>
</organism>
<protein>
    <submittedName>
        <fullName evidence="2">Uncharacterized protein</fullName>
    </submittedName>
</protein>
<reference evidence="2" key="2">
    <citation type="submission" date="2016-06" db="EMBL/GenBank/DDBJ databases">
        <title>The genome of a short-lived fish provides insights into sex chromosome evolution and the genetic control of aging.</title>
        <authorList>
            <person name="Reichwald K."/>
            <person name="Felder M."/>
            <person name="Petzold A."/>
            <person name="Koch P."/>
            <person name="Groth M."/>
            <person name="Platzer M."/>
        </authorList>
    </citation>
    <scope>NUCLEOTIDE SEQUENCE</scope>
    <source>
        <tissue evidence="2">Brain</tissue>
    </source>
</reference>
<evidence type="ECO:0000313" key="2">
    <source>
        <dbReference type="EMBL" id="SBQ35102.1"/>
    </source>
</evidence>
<proteinExistence type="predicted"/>
<accession>A0A1A8DM79</accession>
<feature type="non-terminal residue" evidence="2">
    <location>
        <position position="1"/>
    </location>
</feature>
<sequence length="90" mass="9868">QSRRGVSLHLLPRSGLPAHHHRMPTQCLQGMPPAVFQGRSLYLPSLQARSGQELPHVCEQTTAGHPNPAFPRVQQRAMIATPACSALKEE</sequence>
<dbReference type="AlphaFoldDB" id="A0A1A8DM79"/>
<dbReference type="EMBL" id="HAEA01006622">
    <property type="protein sequence ID" value="SBQ35102.1"/>
    <property type="molecule type" value="Transcribed_RNA"/>
</dbReference>
<feature type="region of interest" description="Disordered" evidence="1">
    <location>
        <begin position="1"/>
        <end position="23"/>
    </location>
</feature>